<proteinExistence type="predicted"/>
<dbReference type="Proteomes" id="UP000273500">
    <property type="component" value="Unassembled WGS sequence"/>
</dbReference>
<gene>
    <name evidence="1" type="ORF">EI291_08780</name>
</gene>
<dbReference type="EMBL" id="RWIT01000003">
    <property type="protein sequence ID" value="RSK49573.1"/>
    <property type="molecule type" value="Genomic_DNA"/>
</dbReference>
<protein>
    <submittedName>
        <fullName evidence="1">Uncharacterized protein</fullName>
    </submittedName>
</protein>
<dbReference type="RefSeq" id="WP_125419426.1">
    <property type="nucleotide sequence ID" value="NZ_RWIT01000003.1"/>
</dbReference>
<name>A0A428KST1_9BACT</name>
<evidence type="ECO:0000313" key="1">
    <source>
        <dbReference type="EMBL" id="RSK49573.1"/>
    </source>
</evidence>
<reference evidence="1 2" key="1">
    <citation type="submission" date="2018-12" db="EMBL/GenBank/DDBJ databases">
        <authorList>
            <person name="Feng G."/>
            <person name="Zhu H."/>
        </authorList>
    </citation>
    <scope>NUCLEOTIDE SEQUENCE [LARGE SCALE GENOMIC DNA]</scope>
    <source>
        <strain evidence="1 2">KCTC 12533</strain>
    </source>
</reference>
<dbReference type="OrthoDB" id="6794189at2"/>
<sequence>MFSELASLRIWCLLPTVLSPADLVQEPEVQDFMDWTSELSAEDAPEVLLALARMLPEAEVAPASVLALCCGALVEQSGQATLAFPALLTHFQRLQELLNTGVTPPAGAFRFTIMALMAMLCRSAANRRELQQLTDLVEWLNVHEDVSDHFYYLAGMLQVSDEESLYVLFPEQGTGLEVKVSQVNNVFHLFTLLQPLVVQHQAELGLRRMYSALDPHLLRYAQGLTAEPPEKDVDAALFNWLNAAAYQGGPLDKLQMAWGDLPVRDLPRLQGRVVLLGTELPGGPRRSWEVGFCAVLHGAHLPQVQLRQVLPPETVRQALQALHPGSVNLGTPEDEAILPSTTPSTASRRSWWQRLIGG</sequence>
<dbReference type="AlphaFoldDB" id="A0A428KST1"/>
<keyword evidence="2" id="KW-1185">Reference proteome</keyword>
<comment type="caution">
    <text evidence="1">The sequence shown here is derived from an EMBL/GenBank/DDBJ whole genome shotgun (WGS) entry which is preliminary data.</text>
</comment>
<accession>A0A428KST1</accession>
<organism evidence="1 2">
    <name type="scientific">Hymenobacter rigui</name>
    <dbReference type="NCBI Taxonomy" id="334424"/>
    <lineage>
        <taxon>Bacteria</taxon>
        <taxon>Pseudomonadati</taxon>
        <taxon>Bacteroidota</taxon>
        <taxon>Cytophagia</taxon>
        <taxon>Cytophagales</taxon>
        <taxon>Hymenobacteraceae</taxon>
        <taxon>Hymenobacter</taxon>
    </lineage>
</organism>
<evidence type="ECO:0000313" key="2">
    <source>
        <dbReference type="Proteomes" id="UP000273500"/>
    </source>
</evidence>